<sequence>MAALHVLGYSIVPQTNCFNFKEGPLRVFEIPRTKPIFDSKSQPKLSNPCMKLHLIFRKNLAPRIVSISSPELEIIRSWSFRTISTLQVSVRGFTKYRSLE</sequence>
<reference evidence="1" key="1">
    <citation type="submission" date="2013-07" db="EMBL/GenBank/DDBJ databases">
        <title>The genome of Eucalyptus grandis.</title>
        <authorList>
            <person name="Schmutz J."/>
            <person name="Hayes R."/>
            <person name="Myburg A."/>
            <person name="Tuskan G."/>
            <person name="Grattapaglia D."/>
            <person name="Rokhsar D.S."/>
        </authorList>
    </citation>
    <scope>NUCLEOTIDE SEQUENCE</scope>
    <source>
        <tissue evidence="1">Leaf extractions</tissue>
    </source>
</reference>
<proteinExistence type="predicted"/>
<dbReference type="Gramene" id="KCW51409">
    <property type="protein sequence ID" value="KCW51409"/>
    <property type="gene ID" value="EUGRSUZ_J00946"/>
</dbReference>
<evidence type="ECO:0000313" key="1">
    <source>
        <dbReference type="EMBL" id="KCW51409.1"/>
    </source>
</evidence>
<protein>
    <submittedName>
        <fullName evidence="1">Uncharacterized protein</fullName>
    </submittedName>
</protein>
<dbReference type="AlphaFoldDB" id="A0A059ACF0"/>
<dbReference type="InParanoid" id="A0A059ACF0"/>
<organism evidence="1">
    <name type="scientific">Eucalyptus grandis</name>
    <name type="common">Flooded gum</name>
    <dbReference type="NCBI Taxonomy" id="71139"/>
    <lineage>
        <taxon>Eukaryota</taxon>
        <taxon>Viridiplantae</taxon>
        <taxon>Streptophyta</taxon>
        <taxon>Embryophyta</taxon>
        <taxon>Tracheophyta</taxon>
        <taxon>Spermatophyta</taxon>
        <taxon>Magnoliopsida</taxon>
        <taxon>eudicotyledons</taxon>
        <taxon>Gunneridae</taxon>
        <taxon>Pentapetalae</taxon>
        <taxon>rosids</taxon>
        <taxon>malvids</taxon>
        <taxon>Myrtales</taxon>
        <taxon>Myrtaceae</taxon>
        <taxon>Myrtoideae</taxon>
        <taxon>Eucalypteae</taxon>
        <taxon>Eucalyptus</taxon>
    </lineage>
</organism>
<dbReference type="EMBL" id="KK198762">
    <property type="protein sequence ID" value="KCW51409.1"/>
    <property type="molecule type" value="Genomic_DNA"/>
</dbReference>
<gene>
    <name evidence="1" type="ORF">EUGRSUZ_J00946</name>
</gene>
<accession>A0A059ACF0</accession>
<name>A0A059ACF0_EUCGR</name>